<dbReference type="EMBL" id="CADCWG010000166">
    <property type="protein sequence ID" value="CAA9561553.1"/>
    <property type="molecule type" value="Genomic_DNA"/>
</dbReference>
<feature type="compositionally biased region" description="Basic and acidic residues" evidence="1">
    <location>
        <begin position="52"/>
        <end position="62"/>
    </location>
</feature>
<organism evidence="2">
    <name type="scientific">uncultured Thermomicrobiales bacterium</name>
    <dbReference type="NCBI Taxonomy" id="1645740"/>
    <lineage>
        <taxon>Bacteria</taxon>
        <taxon>Pseudomonadati</taxon>
        <taxon>Thermomicrobiota</taxon>
        <taxon>Thermomicrobia</taxon>
        <taxon>Thermomicrobiales</taxon>
        <taxon>environmental samples</taxon>
    </lineage>
</organism>
<protein>
    <submittedName>
        <fullName evidence="2">Uncharacterized protein</fullName>
    </submittedName>
</protein>
<accession>A0A6J4UY13</accession>
<name>A0A6J4UY13_9BACT</name>
<feature type="region of interest" description="Disordered" evidence="1">
    <location>
        <begin position="1"/>
        <end position="87"/>
    </location>
</feature>
<evidence type="ECO:0000256" key="1">
    <source>
        <dbReference type="SAM" id="MobiDB-lite"/>
    </source>
</evidence>
<evidence type="ECO:0000313" key="2">
    <source>
        <dbReference type="EMBL" id="CAA9561553.1"/>
    </source>
</evidence>
<feature type="non-terminal residue" evidence="2">
    <location>
        <position position="1"/>
    </location>
</feature>
<feature type="non-terminal residue" evidence="2">
    <location>
        <position position="87"/>
    </location>
</feature>
<proteinExistence type="predicted"/>
<reference evidence="2" key="1">
    <citation type="submission" date="2020-02" db="EMBL/GenBank/DDBJ databases">
        <authorList>
            <person name="Meier V. D."/>
        </authorList>
    </citation>
    <scope>NUCLEOTIDE SEQUENCE</scope>
    <source>
        <strain evidence="2">AVDCRST_MAG49</strain>
    </source>
</reference>
<gene>
    <name evidence="2" type="ORF">AVDCRST_MAG49-2464</name>
</gene>
<sequence>GRVDPAGRWGGALQGPRGWAARCPRPAHRRDSAAPGRHPGRVAADRVAGPGDDPHPDPRGDRGLGGPRRGPRRHRLGAVPGVRGPAV</sequence>
<dbReference type="AlphaFoldDB" id="A0A6J4UY13"/>